<feature type="region of interest" description="Disordered" evidence="1">
    <location>
        <begin position="51"/>
        <end position="76"/>
    </location>
</feature>
<sequence length="76" mass="8124">MEAAEQGRSTGFTSRYEAYGILTGASDDIALDLIREGGNRAVGLVFRRTRKDRPSVNNATGRATWAPGVRPGTARG</sequence>
<accession>L1KYL8</accession>
<comment type="caution">
    <text evidence="2">The sequence shown here is derived from an EMBL/GenBank/DDBJ whole genome shotgun (WGS) entry which is preliminary data.</text>
</comment>
<dbReference type="AlphaFoldDB" id="L1KYL8"/>
<evidence type="ECO:0000256" key="1">
    <source>
        <dbReference type="SAM" id="MobiDB-lite"/>
    </source>
</evidence>
<dbReference type="Proteomes" id="UP000010411">
    <property type="component" value="Unassembled WGS sequence"/>
</dbReference>
<proteinExistence type="predicted"/>
<dbReference type="PATRIC" id="fig|698759.3.peg.3745"/>
<keyword evidence="3" id="KW-1185">Reference proteome</keyword>
<dbReference type="EMBL" id="AEJC01000275">
    <property type="protein sequence ID" value="EKX65649.1"/>
    <property type="molecule type" value="Genomic_DNA"/>
</dbReference>
<evidence type="ECO:0000313" key="3">
    <source>
        <dbReference type="Proteomes" id="UP000010411"/>
    </source>
</evidence>
<evidence type="ECO:0000313" key="2">
    <source>
        <dbReference type="EMBL" id="EKX65649.1"/>
    </source>
</evidence>
<protein>
    <submittedName>
        <fullName evidence="2">Uncharacterized protein</fullName>
    </submittedName>
</protein>
<gene>
    <name evidence="2" type="ORF">STRIP9103_08439</name>
</gene>
<organism evidence="2 3">
    <name type="scientific">Streptomyces ipomoeae 91-03</name>
    <dbReference type="NCBI Taxonomy" id="698759"/>
    <lineage>
        <taxon>Bacteria</taxon>
        <taxon>Bacillati</taxon>
        <taxon>Actinomycetota</taxon>
        <taxon>Actinomycetes</taxon>
        <taxon>Kitasatosporales</taxon>
        <taxon>Streptomycetaceae</taxon>
        <taxon>Streptomyces</taxon>
    </lineage>
</organism>
<name>L1KYL8_9ACTN</name>
<reference evidence="2 3" key="1">
    <citation type="submission" date="2012-11" db="EMBL/GenBank/DDBJ databases">
        <authorList>
            <person name="Huguet-Tapia J.C."/>
            <person name="Durkin A.S."/>
            <person name="Pettis G.S."/>
            <person name="Badger J.H."/>
        </authorList>
    </citation>
    <scope>NUCLEOTIDE SEQUENCE [LARGE SCALE GENOMIC DNA]</scope>
    <source>
        <strain evidence="2 3">91-03</strain>
    </source>
</reference>